<comment type="caution">
    <text evidence="3">The sequence shown here is derived from an EMBL/GenBank/DDBJ whole genome shotgun (WGS) entry which is preliminary data.</text>
</comment>
<dbReference type="SUPFAM" id="SSF50978">
    <property type="entry name" value="WD40 repeat-like"/>
    <property type="match status" value="1"/>
</dbReference>
<proteinExistence type="predicted"/>
<feature type="compositionally biased region" description="Low complexity" evidence="1">
    <location>
        <begin position="808"/>
        <end position="819"/>
    </location>
</feature>
<feature type="region of interest" description="Disordered" evidence="1">
    <location>
        <begin position="122"/>
        <end position="150"/>
    </location>
</feature>
<evidence type="ECO:0000313" key="3">
    <source>
        <dbReference type="EMBL" id="TYC18467.1"/>
    </source>
</evidence>
<dbReference type="InterPro" id="IPR015943">
    <property type="entry name" value="WD40/YVTN_repeat-like_dom_sf"/>
</dbReference>
<dbReference type="OrthoDB" id="414967at2"/>
<dbReference type="Gene3D" id="3.40.50.10140">
    <property type="entry name" value="Toll/interleukin-1 receptor homology (TIR) domain"/>
    <property type="match status" value="1"/>
</dbReference>
<evidence type="ECO:0000256" key="1">
    <source>
        <dbReference type="SAM" id="MobiDB-lite"/>
    </source>
</evidence>
<feature type="domain" description="Thoeris protein ThsB TIR-like" evidence="2">
    <location>
        <begin position="311"/>
        <end position="403"/>
    </location>
</feature>
<dbReference type="Gene3D" id="2.130.10.10">
    <property type="entry name" value="YVTN repeat-like/Quinoprotein amine dehydrogenase"/>
    <property type="match status" value="2"/>
</dbReference>
<accession>A0A5D0UKH5</accession>
<feature type="region of interest" description="Disordered" evidence="1">
    <location>
        <begin position="796"/>
        <end position="834"/>
    </location>
</feature>
<dbReference type="InterPro" id="IPR015032">
    <property type="entry name" value="ThsB__TIR-like_domain"/>
</dbReference>
<dbReference type="PANTHER" id="PTHR19879:SF9">
    <property type="entry name" value="TRANSCRIPTION INITIATION FACTOR TFIID SUBUNIT 5"/>
    <property type="match status" value="1"/>
</dbReference>
<feature type="region of interest" description="Disordered" evidence="1">
    <location>
        <begin position="482"/>
        <end position="514"/>
    </location>
</feature>
<dbReference type="Proteomes" id="UP000322634">
    <property type="component" value="Unassembled WGS sequence"/>
</dbReference>
<reference evidence="3 4" key="1">
    <citation type="submission" date="2019-08" db="EMBL/GenBank/DDBJ databases">
        <title>Actinomadura sp. nov. CYP1-5 isolated from mountain soil.</title>
        <authorList>
            <person name="Songsumanus A."/>
            <person name="Kuncharoen N."/>
            <person name="Kudo T."/>
            <person name="Yuki M."/>
            <person name="Igarashi Y."/>
            <person name="Tanasupawat S."/>
        </authorList>
    </citation>
    <scope>NUCLEOTIDE SEQUENCE [LARGE SCALE GENOMIC DNA]</scope>
    <source>
        <strain evidence="3 4">GKU157</strain>
    </source>
</reference>
<gene>
    <name evidence="3" type="ORF">FXF65_01515</name>
</gene>
<dbReference type="PANTHER" id="PTHR19879">
    <property type="entry name" value="TRANSCRIPTION INITIATION FACTOR TFIID"/>
    <property type="match status" value="1"/>
</dbReference>
<evidence type="ECO:0000313" key="4">
    <source>
        <dbReference type="Proteomes" id="UP000322634"/>
    </source>
</evidence>
<dbReference type="Pfam" id="PF08937">
    <property type="entry name" value="ThsB_TIR"/>
    <property type="match status" value="1"/>
</dbReference>
<protein>
    <recommendedName>
        <fullName evidence="2">Thoeris protein ThsB TIR-like domain-containing protein</fullName>
    </recommendedName>
</protein>
<dbReference type="InterPro" id="IPR001680">
    <property type="entry name" value="WD40_rpt"/>
</dbReference>
<keyword evidence="4" id="KW-1185">Reference proteome</keyword>
<dbReference type="InterPro" id="IPR035897">
    <property type="entry name" value="Toll_tir_struct_dom_sf"/>
</dbReference>
<dbReference type="EMBL" id="VSFF01000001">
    <property type="protein sequence ID" value="TYC18467.1"/>
    <property type="molecule type" value="Genomic_DNA"/>
</dbReference>
<name>A0A5D0UKH5_9ACTN</name>
<dbReference type="AlphaFoldDB" id="A0A5D0UKH5"/>
<dbReference type="SMART" id="SM00320">
    <property type="entry name" value="WD40"/>
    <property type="match status" value="6"/>
</dbReference>
<organism evidence="3 4">
    <name type="scientific">Actinomadura syzygii</name>
    <dbReference type="NCBI Taxonomy" id="1427538"/>
    <lineage>
        <taxon>Bacteria</taxon>
        <taxon>Bacillati</taxon>
        <taxon>Actinomycetota</taxon>
        <taxon>Actinomycetes</taxon>
        <taxon>Streptosporangiales</taxon>
        <taxon>Thermomonosporaceae</taxon>
        <taxon>Actinomadura</taxon>
    </lineage>
</organism>
<feature type="compositionally biased region" description="Pro residues" evidence="1">
    <location>
        <begin position="126"/>
        <end position="138"/>
    </location>
</feature>
<evidence type="ECO:0000259" key="2">
    <source>
        <dbReference type="Pfam" id="PF08937"/>
    </source>
</evidence>
<dbReference type="SUPFAM" id="SSF52200">
    <property type="entry name" value="Toll/Interleukin receptor TIR domain"/>
    <property type="match status" value="1"/>
</dbReference>
<dbReference type="InterPro" id="IPR036322">
    <property type="entry name" value="WD40_repeat_dom_sf"/>
</dbReference>
<sequence length="834" mass="91383">MSRKSPTARSCGRSCARASWTGDDVHVLELSNEDAGAFRVRLLRRGEPYGLFHRLTYDKDEALLEFYPPAVDGQPLSEAGLTSTSRASSFRQARDEWFKVPGGPRISPENSRELAAWLEGELSKPWTPPPPPDRPPLPSQARSRAGAELHQTGDRRVTFYVGGVLGYVRKEAQWLEVNRLSDGRHVIDCLLRGRRRIRRLVLEPGSPLVVVLGWDHSDLQPGRQPVEYSFPWGQQTLKATLTGPKYVAGDPRFEQDFESELDAYLTSLPLAQVLLDLRGERASAPSEQLILNRHGIRGPADSSGQSPTAVFVSYYHGGNAAARERFEREYGTVIRSSSIYPGEINTGPEVRREIRKRIAGCDFLVVLVGRETYTRRWVDWEMHAALTRTRGTAKPVVGILLPEMADTGAFLVPRLEPVLSRRSVTEVLRRSDELSQELLAETGTTLPARLLDNLLTGYATLIAWPASSEALIEALATSTGRTRPVTKRPLFTRNLGPAMDKDPQKEPAPQDAPTVVEDATADDATADDATPRRPSAEPPSLERLLARLGRVRHFGAPKVVAGPDGTWLATASEGLVELWDQATRTRLHVFDGMWGDIEGLAVSPRGDWIAAVDGIHMVRLWSVPSYELLLERWAGQWGAGAVATDPEGRRLVVGGSDVQIWDIPSGERLQVLKPPGRGTEALFYGPNGQWLGCVGGSHATVRIWPIPGAETKLDLTNRVKNAWIGYLVVDPAGRWLATAGGSAVQVWDLVTGKRLQSLTPPGGSLKDLIVGPEAQWLACTGGDETAVRIWPGQTTRPAEHIDRPPQQTGHWTTTGTRGTVQIWSPGPGSPGGLD</sequence>